<organism evidence="6 7">
    <name type="scientific">Aminobacter aminovorans</name>
    <name type="common">Chelatobacter heintzii</name>
    <dbReference type="NCBI Taxonomy" id="83263"/>
    <lineage>
        <taxon>Bacteria</taxon>
        <taxon>Pseudomonadati</taxon>
        <taxon>Pseudomonadota</taxon>
        <taxon>Alphaproteobacteria</taxon>
        <taxon>Hyphomicrobiales</taxon>
        <taxon>Phyllobacteriaceae</taxon>
        <taxon>Aminobacter</taxon>
    </lineage>
</organism>
<dbReference type="PANTHER" id="PTHR30136:SF8">
    <property type="entry name" value="TRANSCRIPTIONAL REGULATORY PROTEIN"/>
    <property type="match status" value="1"/>
</dbReference>
<evidence type="ECO:0000259" key="4">
    <source>
        <dbReference type="PROSITE" id="PS51077"/>
    </source>
</evidence>
<evidence type="ECO:0000313" key="6">
    <source>
        <dbReference type="EMBL" id="SUY28527.1"/>
    </source>
</evidence>
<dbReference type="EMBL" id="UFSM01000002">
    <property type="protein sequence ID" value="SUY28527.1"/>
    <property type="molecule type" value="Genomic_DNA"/>
</dbReference>
<dbReference type="SUPFAM" id="SSF46785">
    <property type="entry name" value="Winged helix' DNA-binding domain"/>
    <property type="match status" value="1"/>
</dbReference>
<proteinExistence type="predicted"/>
<feature type="domain" description="IclR-ED" evidence="5">
    <location>
        <begin position="80"/>
        <end position="252"/>
    </location>
</feature>
<dbReference type="InterPro" id="IPR036388">
    <property type="entry name" value="WH-like_DNA-bd_sf"/>
</dbReference>
<dbReference type="Gene3D" id="3.30.450.40">
    <property type="match status" value="1"/>
</dbReference>
<name>A0A381IKU8_AMIAI</name>
<feature type="domain" description="HTH iclR-type" evidence="4">
    <location>
        <begin position="18"/>
        <end position="79"/>
    </location>
</feature>
<keyword evidence="3" id="KW-0804">Transcription</keyword>
<keyword evidence="2" id="KW-0238">DNA-binding</keyword>
<dbReference type="PROSITE" id="PS51078">
    <property type="entry name" value="ICLR_ED"/>
    <property type="match status" value="1"/>
</dbReference>
<dbReference type="SMART" id="SM00346">
    <property type="entry name" value="HTH_ICLR"/>
    <property type="match status" value="1"/>
</dbReference>
<dbReference type="InterPro" id="IPR029016">
    <property type="entry name" value="GAF-like_dom_sf"/>
</dbReference>
<dbReference type="InterPro" id="IPR014757">
    <property type="entry name" value="Tscrpt_reg_IclR_C"/>
</dbReference>
<dbReference type="PANTHER" id="PTHR30136">
    <property type="entry name" value="HELIX-TURN-HELIX TRANSCRIPTIONAL REGULATOR, ICLR FAMILY"/>
    <property type="match status" value="1"/>
</dbReference>
<dbReference type="InterPro" id="IPR036390">
    <property type="entry name" value="WH_DNA-bd_sf"/>
</dbReference>
<dbReference type="GO" id="GO:0003677">
    <property type="term" value="F:DNA binding"/>
    <property type="evidence" value="ECO:0007669"/>
    <property type="project" value="UniProtKB-KW"/>
</dbReference>
<reference evidence="6 7" key="1">
    <citation type="submission" date="2018-06" db="EMBL/GenBank/DDBJ databases">
        <authorList>
            <consortium name="Pathogen Informatics"/>
            <person name="Doyle S."/>
        </authorList>
    </citation>
    <scope>NUCLEOTIDE SEQUENCE [LARGE SCALE GENOMIC DNA]</scope>
    <source>
        <strain evidence="6 7">NCTC10684</strain>
    </source>
</reference>
<dbReference type="InterPro" id="IPR005471">
    <property type="entry name" value="Tscrpt_reg_IclR_N"/>
</dbReference>
<dbReference type="GO" id="GO:0045892">
    <property type="term" value="P:negative regulation of DNA-templated transcription"/>
    <property type="evidence" value="ECO:0007669"/>
    <property type="project" value="TreeGrafter"/>
</dbReference>
<evidence type="ECO:0000313" key="7">
    <source>
        <dbReference type="Proteomes" id="UP000254701"/>
    </source>
</evidence>
<dbReference type="Proteomes" id="UP000254701">
    <property type="component" value="Unassembled WGS sequence"/>
</dbReference>
<dbReference type="GO" id="GO:0003700">
    <property type="term" value="F:DNA-binding transcription factor activity"/>
    <property type="evidence" value="ECO:0007669"/>
    <property type="project" value="TreeGrafter"/>
</dbReference>
<dbReference type="InterPro" id="IPR050707">
    <property type="entry name" value="HTH_MetabolicPath_Reg"/>
</dbReference>
<dbReference type="Pfam" id="PF09339">
    <property type="entry name" value="HTH_IclR"/>
    <property type="match status" value="1"/>
</dbReference>
<dbReference type="OrthoDB" id="9790046at2"/>
<evidence type="ECO:0000256" key="2">
    <source>
        <dbReference type="ARBA" id="ARBA00023125"/>
    </source>
</evidence>
<dbReference type="Pfam" id="PF01614">
    <property type="entry name" value="IclR_C"/>
    <property type="match status" value="1"/>
</dbReference>
<sequence>MDTSYSNRIQEQSGVRPLSTVIKTLAVLDVLAASARGMKLPEIAAAMELSRPTAYQRLLTLIDAGWVEQDQEMRYRLSMHACRFAGAALEQADLGTRVQPVLEALVAKVKEAASVAILDRGLPFIVSRVDSDSLLRAEQKIGTTMSLGGSASGRILTAFADETTLARLRQGGEEFASEEILTDARVNGYAISSGYTHSGVIAIAAPIFDLKGKCFATLSLVMPETRFDLETFKRPLLEAASEITSIQQGKHR</sequence>
<dbReference type="SUPFAM" id="SSF55781">
    <property type="entry name" value="GAF domain-like"/>
    <property type="match status" value="1"/>
</dbReference>
<dbReference type="PROSITE" id="PS51077">
    <property type="entry name" value="HTH_ICLR"/>
    <property type="match status" value="1"/>
</dbReference>
<dbReference type="AlphaFoldDB" id="A0A381IKU8"/>
<evidence type="ECO:0000259" key="5">
    <source>
        <dbReference type="PROSITE" id="PS51078"/>
    </source>
</evidence>
<protein>
    <submittedName>
        <fullName evidence="6">Transcriptional regulator kdgR</fullName>
    </submittedName>
</protein>
<evidence type="ECO:0000256" key="3">
    <source>
        <dbReference type="ARBA" id="ARBA00023163"/>
    </source>
</evidence>
<dbReference type="Gene3D" id="1.10.10.10">
    <property type="entry name" value="Winged helix-like DNA-binding domain superfamily/Winged helix DNA-binding domain"/>
    <property type="match status" value="1"/>
</dbReference>
<accession>A0A381IKU8</accession>
<dbReference type="RefSeq" id="WP_115734193.1">
    <property type="nucleotide sequence ID" value="NZ_BAAAVY010000001.1"/>
</dbReference>
<evidence type="ECO:0000256" key="1">
    <source>
        <dbReference type="ARBA" id="ARBA00023015"/>
    </source>
</evidence>
<keyword evidence="1" id="KW-0805">Transcription regulation</keyword>
<gene>
    <name evidence="6" type="primary">kdgR_4</name>
    <name evidence="6" type="ORF">NCTC10684_05186</name>
</gene>